<feature type="region of interest" description="Disordered" evidence="9">
    <location>
        <begin position="638"/>
        <end position="785"/>
    </location>
</feature>
<evidence type="ECO:0000256" key="5">
    <source>
        <dbReference type="ARBA" id="ARBA00022835"/>
    </source>
</evidence>
<evidence type="ECO:0000313" key="11">
    <source>
        <dbReference type="EMBL" id="KAK1766489.1"/>
    </source>
</evidence>
<dbReference type="GO" id="GO:0071051">
    <property type="term" value="P:poly(A)-dependent snoRNA 3'-end processing"/>
    <property type="evidence" value="ECO:0007669"/>
    <property type="project" value="TreeGrafter"/>
</dbReference>
<evidence type="ECO:0000256" key="8">
    <source>
        <dbReference type="ARBA" id="ARBA00043957"/>
    </source>
</evidence>
<dbReference type="PANTHER" id="PTHR12124:SF47">
    <property type="entry name" value="EXOSOME COMPONENT 10"/>
    <property type="match status" value="1"/>
</dbReference>
<dbReference type="GO" id="GO:0000467">
    <property type="term" value="P:exonucleolytic trimming to generate mature 3'-end of 5.8S rRNA from tricistronic rRNA transcript (SSU-rRNA, 5.8S rRNA, LSU-rRNA)"/>
    <property type="evidence" value="ECO:0007669"/>
    <property type="project" value="InterPro"/>
</dbReference>
<dbReference type="GO" id="GO:0071037">
    <property type="term" value="P:nuclear polyadenylation-dependent snRNA catabolic process"/>
    <property type="evidence" value="ECO:0007669"/>
    <property type="project" value="TreeGrafter"/>
</dbReference>
<dbReference type="GO" id="GO:0003727">
    <property type="term" value="F:single-stranded RNA binding"/>
    <property type="evidence" value="ECO:0007669"/>
    <property type="project" value="TreeGrafter"/>
</dbReference>
<dbReference type="PANTHER" id="PTHR12124">
    <property type="entry name" value="POLYMYOSITIS/SCLERODERMA AUTOANTIGEN-RELATED"/>
    <property type="match status" value="1"/>
</dbReference>
<keyword evidence="5" id="KW-0271">Exosome</keyword>
<organism evidence="11 12">
    <name type="scientific">Phialemonium atrogriseum</name>
    <dbReference type="NCBI Taxonomy" id="1093897"/>
    <lineage>
        <taxon>Eukaryota</taxon>
        <taxon>Fungi</taxon>
        <taxon>Dikarya</taxon>
        <taxon>Ascomycota</taxon>
        <taxon>Pezizomycotina</taxon>
        <taxon>Sordariomycetes</taxon>
        <taxon>Sordariomycetidae</taxon>
        <taxon>Cephalothecales</taxon>
        <taxon>Cephalothecaceae</taxon>
        <taxon>Phialemonium</taxon>
    </lineage>
</organism>
<dbReference type="GO" id="GO:0005730">
    <property type="term" value="C:nucleolus"/>
    <property type="evidence" value="ECO:0007669"/>
    <property type="project" value="TreeGrafter"/>
</dbReference>
<dbReference type="Pfam" id="PF08066">
    <property type="entry name" value="PMC2NT"/>
    <property type="match status" value="1"/>
</dbReference>
<feature type="compositionally biased region" description="Basic and acidic residues" evidence="9">
    <location>
        <begin position="706"/>
        <end position="731"/>
    </location>
</feature>
<dbReference type="GO" id="GO:0071044">
    <property type="term" value="P:histone mRNA catabolic process"/>
    <property type="evidence" value="ECO:0007669"/>
    <property type="project" value="TreeGrafter"/>
</dbReference>
<dbReference type="Pfam" id="PF00570">
    <property type="entry name" value="HRDC"/>
    <property type="match status" value="1"/>
</dbReference>
<dbReference type="GO" id="GO:0000166">
    <property type="term" value="F:nucleotide binding"/>
    <property type="evidence" value="ECO:0007669"/>
    <property type="project" value="InterPro"/>
</dbReference>
<evidence type="ECO:0000259" key="10">
    <source>
        <dbReference type="PROSITE" id="PS50967"/>
    </source>
</evidence>
<dbReference type="InterPro" id="IPR049559">
    <property type="entry name" value="Rrp6p-like_exo"/>
</dbReference>
<dbReference type="GO" id="GO:0071039">
    <property type="term" value="P:nuclear polyadenylation-dependent CUT catabolic process"/>
    <property type="evidence" value="ECO:0007669"/>
    <property type="project" value="TreeGrafter"/>
</dbReference>
<keyword evidence="3" id="KW-0540">Nuclease</keyword>
<comment type="subcellular location">
    <subcellularLocation>
        <location evidence="1">Nucleus</location>
    </subcellularLocation>
</comment>
<dbReference type="SUPFAM" id="SSF47819">
    <property type="entry name" value="HRDC-like"/>
    <property type="match status" value="1"/>
</dbReference>
<dbReference type="InterPro" id="IPR012337">
    <property type="entry name" value="RNaseH-like_sf"/>
</dbReference>
<dbReference type="GO" id="GO:0071038">
    <property type="term" value="P:TRAMP-dependent tRNA surveillance pathway"/>
    <property type="evidence" value="ECO:0007669"/>
    <property type="project" value="TreeGrafter"/>
</dbReference>
<dbReference type="GO" id="GO:0000175">
    <property type="term" value="F:3'-5'-RNA exonuclease activity"/>
    <property type="evidence" value="ECO:0007669"/>
    <property type="project" value="InterPro"/>
</dbReference>
<dbReference type="SMART" id="SM00474">
    <property type="entry name" value="35EXOc"/>
    <property type="match status" value="1"/>
</dbReference>
<name>A0AAJ0C0I0_9PEZI</name>
<dbReference type="RefSeq" id="XP_060282702.1">
    <property type="nucleotide sequence ID" value="XM_060428139.1"/>
</dbReference>
<proteinExistence type="inferred from homology"/>
<gene>
    <name evidence="11" type="ORF">QBC33DRAFT_541213</name>
</gene>
<keyword evidence="4" id="KW-0378">Hydrolase</keyword>
<feature type="compositionally biased region" description="Basic residues" evidence="9">
    <location>
        <begin position="733"/>
        <end position="743"/>
    </location>
</feature>
<dbReference type="Proteomes" id="UP001244011">
    <property type="component" value="Unassembled WGS sequence"/>
</dbReference>
<dbReference type="CDD" id="cd06147">
    <property type="entry name" value="Rrp6p_like_exo"/>
    <property type="match status" value="1"/>
</dbReference>
<dbReference type="GO" id="GO:0000176">
    <property type="term" value="C:nuclear exosome (RNase complex)"/>
    <property type="evidence" value="ECO:0007669"/>
    <property type="project" value="InterPro"/>
</dbReference>
<keyword evidence="12" id="KW-1185">Reference proteome</keyword>
<evidence type="ECO:0000256" key="6">
    <source>
        <dbReference type="ARBA" id="ARBA00022839"/>
    </source>
</evidence>
<dbReference type="InterPro" id="IPR036397">
    <property type="entry name" value="RNaseH_sf"/>
</dbReference>
<dbReference type="GO" id="GO:0071036">
    <property type="term" value="P:nuclear polyadenylation-dependent snoRNA catabolic process"/>
    <property type="evidence" value="ECO:0007669"/>
    <property type="project" value="TreeGrafter"/>
</dbReference>
<accession>A0AAJ0C0I0</accession>
<feature type="region of interest" description="Disordered" evidence="9">
    <location>
        <begin position="797"/>
        <end position="821"/>
    </location>
</feature>
<dbReference type="GO" id="GO:0071040">
    <property type="term" value="P:nuclear polyadenylation-dependent antisense transcript catabolic process"/>
    <property type="evidence" value="ECO:0007669"/>
    <property type="project" value="TreeGrafter"/>
</dbReference>
<keyword evidence="6" id="KW-0269">Exonuclease</keyword>
<evidence type="ECO:0000256" key="1">
    <source>
        <dbReference type="ARBA" id="ARBA00004123"/>
    </source>
</evidence>
<dbReference type="PROSITE" id="PS50967">
    <property type="entry name" value="HRDC"/>
    <property type="match status" value="1"/>
</dbReference>
<keyword evidence="2" id="KW-0698">rRNA processing</keyword>
<dbReference type="FunFam" id="3.30.420.10:FF:000059">
    <property type="entry name" value="Exosome complex exonuclease Rrp6"/>
    <property type="match status" value="1"/>
</dbReference>
<evidence type="ECO:0000256" key="4">
    <source>
        <dbReference type="ARBA" id="ARBA00022801"/>
    </source>
</evidence>
<comment type="caution">
    <text evidence="11">The sequence shown here is derived from an EMBL/GenBank/DDBJ whole genome shotgun (WGS) entry which is preliminary data.</text>
</comment>
<dbReference type="InterPro" id="IPR002562">
    <property type="entry name" value="3'-5'_exonuclease_dom"/>
</dbReference>
<dbReference type="GO" id="GO:0071035">
    <property type="term" value="P:nuclear polyadenylation-dependent rRNA catabolic process"/>
    <property type="evidence" value="ECO:0007669"/>
    <property type="project" value="TreeGrafter"/>
</dbReference>
<dbReference type="EMBL" id="MU839011">
    <property type="protein sequence ID" value="KAK1766489.1"/>
    <property type="molecule type" value="Genomic_DNA"/>
</dbReference>
<dbReference type="Gene3D" id="1.10.150.80">
    <property type="entry name" value="HRDC domain"/>
    <property type="match status" value="1"/>
</dbReference>
<evidence type="ECO:0000256" key="9">
    <source>
        <dbReference type="SAM" id="MobiDB-lite"/>
    </source>
</evidence>
<reference evidence="11" key="1">
    <citation type="submission" date="2023-06" db="EMBL/GenBank/DDBJ databases">
        <title>Genome-scale phylogeny and comparative genomics of the fungal order Sordariales.</title>
        <authorList>
            <consortium name="Lawrence Berkeley National Laboratory"/>
            <person name="Hensen N."/>
            <person name="Bonometti L."/>
            <person name="Westerberg I."/>
            <person name="Brannstrom I.O."/>
            <person name="Guillou S."/>
            <person name="Cros-Aarteil S."/>
            <person name="Calhoun S."/>
            <person name="Haridas S."/>
            <person name="Kuo A."/>
            <person name="Mondo S."/>
            <person name="Pangilinan J."/>
            <person name="Riley R."/>
            <person name="Labutti K."/>
            <person name="Andreopoulos B."/>
            <person name="Lipzen A."/>
            <person name="Chen C."/>
            <person name="Yanf M."/>
            <person name="Daum C."/>
            <person name="Ng V."/>
            <person name="Clum A."/>
            <person name="Steindorff A."/>
            <person name="Ohm R."/>
            <person name="Martin F."/>
            <person name="Silar P."/>
            <person name="Natvig D."/>
            <person name="Lalanne C."/>
            <person name="Gautier V."/>
            <person name="Ament-Velasquez S.L."/>
            <person name="Kruys A."/>
            <person name="Hutchinson M.I."/>
            <person name="Powell A.J."/>
            <person name="Barry K."/>
            <person name="Miller A.N."/>
            <person name="Grigoriev I.V."/>
            <person name="Debuchy R."/>
            <person name="Gladieux P."/>
            <person name="Thoren M.H."/>
            <person name="Johannesson H."/>
        </authorList>
    </citation>
    <scope>NUCLEOTIDE SEQUENCE</scope>
    <source>
        <strain evidence="11">8032-3</strain>
    </source>
</reference>
<feature type="domain" description="HRDC" evidence="10">
    <location>
        <begin position="450"/>
        <end position="530"/>
    </location>
</feature>
<evidence type="ECO:0000256" key="3">
    <source>
        <dbReference type="ARBA" id="ARBA00022722"/>
    </source>
</evidence>
<evidence type="ECO:0000256" key="2">
    <source>
        <dbReference type="ARBA" id="ARBA00022552"/>
    </source>
</evidence>
<dbReference type="InterPro" id="IPR002121">
    <property type="entry name" value="HRDC_dom"/>
</dbReference>
<dbReference type="InterPro" id="IPR045092">
    <property type="entry name" value="Rrp6-like"/>
</dbReference>
<dbReference type="InterPro" id="IPR010997">
    <property type="entry name" value="HRDC-like_sf"/>
</dbReference>
<evidence type="ECO:0000313" key="12">
    <source>
        <dbReference type="Proteomes" id="UP001244011"/>
    </source>
</evidence>
<dbReference type="AlphaFoldDB" id="A0AAJ0C0I0"/>
<protein>
    <submittedName>
        <fullName evidence="11">Ribonuclease H-like domain-containing protein</fullName>
    </submittedName>
</protein>
<dbReference type="GeneID" id="85311326"/>
<dbReference type="FunFam" id="1.10.150.80:FF:000001">
    <property type="entry name" value="Putative exosome component 10"/>
    <property type="match status" value="1"/>
</dbReference>
<dbReference type="SUPFAM" id="SSF53098">
    <property type="entry name" value="Ribonuclease H-like"/>
    <property type="match status" value="1"/>
</dbReference>
<keyword evidence="7" id="KW-0539">Nucleus</keyword>
<dbReference type="InterPro" id="IPR044876">
    <property type="entry name" value="HRDC_dom_sf"/>
</dbReference>
<comment type="similarity">
    <text evidence="8">Belongs to the exosome component 10/RRP6 family.</text>
</comment>
<dbReference type="Pfam" id="PF01612">
    <property type="entry name" value="DNA_pol_A_exo1"/>
    <property type="match status" value="1"/>
</dbReference>
<dbReference type="Gene3D" id="3.30.420.10">
    <property type="entry name" value="Ribonuclease H-like superfamily/Ribonuclease H"/>
    <property type="match status" value="1"/>
</dbReference>
<sequence>MDASQDFKSLQEKIQSSLVATTRTVNGLANEDLSFQRTVNPSTSARLDATSERLLRLASDVLKSAGKFTGQTVPSIEDADDVDISWKGILDVVDSLLEKTDTCLDEYTGLVKRKDVPAAESGPAPKRPKTNDRLEWSMKRANIIKPQNGFERKVDNYDTGPWRPLLTTKPHATVPLKQSLETLVDEEHQTQYKHPYETEIQEAKYPARVYEKADPINYLPVETTSATWVDTYDQVLEMLEELKKAKEIAVDLEHHDFRSYPGLLSLMQISTRERDWIVDTLQPWRHKLEILNEVFADPNIIKVFHGAFMDVIWLQRDLGLYVVGLFDTHYASTALGYPGRSLAYLLQRFVDFDADKKYQMADWRIRPLPEEMLYYARSDTHYLLYIYDMVRNELIERSASGDSEKDVEWVVQKSKEVSLQRYETPICDVETGQGSRGWFNMLAKSPSLLSREQFSVYRAVHKWRDDMARLHDESPAYIMSQRNLADVARMMPSDPKALWSLLHKDSQVIKSRLDELFAVVKEAKDRGVNGPSMMDFLRGDSMGAVAKNVFGDLRGQKDKGDQAIPDAKELRSERSQLWGTVPLSSVWDGSKPSPSPADASEISLPWTIYVQDKISAGNTAADANDQVEARQPEEAVLSANSANEAAAVEDDGFTLKSGRKRNIEEVNSDSYSESEPSAEAAESESESKQGGVDDSVSDEEAQAKAQRKEARKERRKASKEAKATEKAELKAQKAARKAARKAAKAAGSEPEASEPSGEAEDQPFDYSKAQSVLHAQRANGGRATSSRVFDPYVAKTGGDGGLKGARNMNYQKPGKTATFKK</sequence>
<feature type="compositionally biased region" description="Low complexity" evidence="9">
    <location>
        <begin position="744"/>
        <end position="756"/>
    </location>
</feature>
<evidence type="ECO:0000256" key="7">
    <source>
        <dbReference type="ARBA" id="ARBA00023242"/>
    </source>
</evidence>
<dbReference type="InterPro" id="IPR012588">
    <property type="entry name" value="Exosome-assoc_fac_Rrp6_N"/>
</dbReference>